<accession>A0A9Q0YA30</accession>
<evidence type="ECO:0000313" key="2">
    <source>
        <dbReference type="Proteomes" id="UP001152320"/>
    </source>
</evidence>
<name>A0A9Q0YA30_HOLLE</name>
<evidence type="ECO:0000313" key="1">
    <source>
        <dbReference type="EMBL" id="KAJ8018130.1"/>
    </source>
</evidence>
<keyword evidence="2" id="KW-1185">Reference proteome</keyword>
<dbReference type="Proteomes" id="UP001152320">
    <property type="component" value="Unassembled WGS sequence"/>
</dbReference>
<sequence length="79" mass="9262">MESNALPDDGRVVKLSTDFYPLCEMKWTDDVAMHAHRFLREAKRNNTMTLPLAEDMVCLTGNLSKNWRRRKEKSPPRKI</sequence>
<dbReference type="EMBL" id="JAIZAY010000609">
    <property type="protein sequence ID" value="KAJ8018130.1"/>
    <property type="molecule type" value="Genomic_DNA"/>
</dbReference>
<protein>
    <submittedName>
        <fullName evidence="1">Uncharacterized protein</fullName>
    </submittedName>
</protein>
<proteinExistence type="predicted"/>
<organism evidence="1 2">
    <name type="scientific">Holothuria leucospilota</name>
    <name type="common">Black long sea cucumber</name>
    <name type="synonym">Mertensiothuria leucospilota</name>
    <dbReference type="NCBI Taxonomy" id="206669"/>
    <lineage>
        <taxon>Eukaryota</taxon>
        <taxon>Metazoa</taxon>
        <taxon>Echinodermata</taxon>
        <taxon>Eleutherozoa</taxon>
        <taxon>Echinozoa</taxon>
        <taxon>Holothuroidea</taxon>
        <taxon>Aspidochirotacea</taxon>
        <taxon>Aspidochirotida</taxon>
        <taxon>Holothuriidae</taxon>
        <taxon>Holothuria</taxon>
    </lineage>
</organism>
<reference evidence="1" key="1">
    <citation type="submission" date="2021-10" db="EMBL/GenBank/DDBJ databases">
        <title>Tropical sea cucumber genome reveals ecological adaptation and Cuvierian tubules defense mechanism.</title>
        <authorList>
            <person name="Chen T."/>
        </authorList>
    </citation>
    <scope>NUCLEOTIDE SEQUENCE</scope>
    <source>
        <strain evidence="1">Nanhai2018</strain>
        <tissue evidence="1">Muscle</tissue>
    </source>
</reference>
<comment type="caution">
    <text evidence="1">The sequence shown here is derived from an EMBL/GenBank/DDBJ whole genome shotgun (WGS) entry which is preliminary data.</text>
</comment>
<dbReference type="AlphaFoldDB" id="A0A9Q0YA30"/>
<gene>
    <name evidence="1" type="ORF">HOLleu_44049</name>
</gene>